<dbReference type="InterPro" id="IPR037883">
    <property type="entry name" value="Knr4/Smi1-like_sf"/>
</dbReference>
<dbReference type="SUPFAM" id="SSF160631">
    <property type="entry name" value="SMI1/KNR4-like"/>
    <property type="match status" value="1"/>
</dbReference>
<accession>A0A517WCG1</accession>
<dbReference type="Pfam" id="PF09346">
    <property type="entry name" value="SMI1_KNR4"/>
    <property type="match status" value="1"/>
</dbReference>
<evidence type="ECO:0000313" key="2">
    <source>
        <dbReference type="EMBL" id="QDU02940.1"/>
    </source>
</evidence>
<evidence type="ECO:0000313" key="3">
    <source>
        <dbReference type="Proteomes" id="UP000320722"/>
    </source>
</evidence>
<dbReference type="EMBL" id="CP036347">
    <property type="protein sequence ID" value="QDU02940.1"/>
    <property type="molecule type" value="Genomic_DNA"/>
</dbReference>
<dbReference type="Proteomes" id="UP000320722">
    <property type="component" value="Chromosome"/>
</dbReference>
<dbReference type="Gene3D" id="3.40.1580.10">
    <property type="entry name" value="SMI1/KNR4-like"/>
    <property type="match status" value="1"/>
</dbReference>
<protein>
    <recommendedName>
        <fullName evidence="1">Knr4/Smi1-like domain-containing protein</fullName>
    </recommendedName>
</protein>
<evidence type="ECO:0000259" key="1">
    <source>
        <dbReference type="Pfam" id="PF09346"/>
    </source>
</evidence>
<dbReference type="InterPro" id="IPR018958">
    <property type="entry name" value="Knr4/Smi1-like_dom"/>
</dbReference>
<organism evidence="2 3">
    <name type="scientific">Gimesia chilikensis</name>
    <dbReference type="NCBI Taxonomy" id="2605989"/>
    <lineage>
        <taxon>Bacteria</taxon>
        <taxon>Pseudomonadati</taxon>
        <taxon>Planctomycetota</taxon>
        <taxon>Planctomycetia</taxon>
        <taxon>Planctomycetales</taxon>
        <taxon>Planctomycetaceae</taxon>
        <taxon>Gimesia</taxon>
    </lineage>
</organism>
<name>A0A517WCG1_9PLAN</name>
<proteinExistence type="predicted"/>
<feature type="domain" description="Knr4/Smi1-like" evidence="1">
    <location>
        <begin position="37"/>
        <end position="185"/>
    </location>
</feature>
<sequence length="203" mass="23533">MQGKTDLNYDMSSLVPTISRDKVSSLEEWLTFYFEKPIQFPDEFIDQLLNFHGGIPGKQCFNEPDGRRRMICRFCNVLRKEDLIPPTVPSWRGGFDARYEYSIRLLLDADPYCSRLGESERPLVPIAAIDTSGGFNAREMSNMDLLCLDYGEDGEPSVVTWCFEESWAEPKYTIKVADSFKTFLNMLYERPDDLFTTNDCEYF</sequence>
<gene>
    <name evidence="2" type="ORF">V6x_26480</name>
</gene>
<dbReference type="AlphaFoldDB" id="A0A517WCG1"/>
<reference evidence="2 3" key="1">
    <citation type="submission" date="2019-02" db="EMBL/GenBank/DDBJ databases">
        <title>Deep-cultivation of Planctomycetes and their phenomic and genomic characterization uncovers novel biology.</title>
        <authorList>
            <person name="Wiegand S."/>
            <person name="Jogler M."/>
            <person name="Boedeker C."/>
            <person name="Pinto D."/>
            <person name="Vollmers J."/>
            <person name="Rivas-Marin E."/>
            <person name="Kohn T."/>
            <person name="Peeters S.H."/>
            <person name="Heuer A."/>
            <person name="Rast P."/>
            <person name="Oberbeckmann S."/>
            <person name="Bunk B."/>
            <person name="Jeske O."/>
            <person name="Meyerdierks A."/>
            <person name="Storesund J.E."/>
            <person name="Kallscheuer N."/>
            <person name="Luecker S."/>
            <person name="Lage O.M."/>
            <person name="Pohl T."/>
            <person name="Merkel B.J."/>
            <person name="Hornburger P."/>
            <person name="Mueller R.-W."/>
            <person name="Bruemmer F."/>
            <person name="Labrenz M."/>
            <person name="Spormann A.M."/>
            <person name="Op den Camp H."/>
            <person name="Overmann J."/>
            <person name="Amann R."/>
            <person name="Jetten M.S.M."/>
            <person name="Mascher T."/>
            <person name="Medema M.H."/>
            <person name="Devos D.P."/>
            <person name="Kaster A.-K."/>
            <person name="Ovreas L."/>
            <person name="Rohde M."/>
            <person name="Galperin M.Y."/>
            <person name="Jogler C."/>
        </authorList>
    </citation>
    <scope>NUCLEOTIDE SEQUENCE [LARGE SCALE GENOMIC DNA]</scope>
    <source>
        <strain evidence="2 3">V6</strain>
    </source>
</reference>